<dbReference type="KEGG" id="ccan:109676188"/>
<evidence type="ECO:0000313" key="2">
    <source>
        <dbReference type="Proteomes" id="UP001732720"/>
    </source>
</evidence>
<name>A0A8B7TSN7_CASCN</name>
<accession>A0A8B7TSN7</accession>
<keyword evidence="1" id="KW-0472">Membrane</keyword>
<dbReference type="AlphaFoldDB" id="A0A8B7TSN7"/>
<evidence type="ECO:0000313" key="3">
    <source>
        <dbReference type="RefSeq" id="XP_020008280.1"/>
    </source>
</evidence>
<reference evidence="3 4" key="1">
    <citation type="submission" date="2025-04" db="UniProtKB">
        <authorList>
            <consortium name="RefSeq"/>
        </authorList>
    </citation>
    <scope>IDENTIFICATION</scope>
    <source>
        <tissue evidence="3 4">Leukocyte</tissue>
    </source>
</reference>
<sequence length="77" mass="8492">MTQEGCSLQTTEEPAVFRAMLAAVGSLVAAFWATLHLRTLLLAAVVFLFVVDFLKGWRPQNNPPGPWRLPSLGSFFT</sequence>
<dbReference type="RefSeq" id="XP_020009072.1">
    <property type="nucleotide sequence ID" value="XM_020153483.1"/>
</dbReference>
<gene>
    <name evidence="3" type="primary">LOC109676188</name>
    <name evidence="4" type="synonym">LOC109677577</name>
</gene>
<keyword evidence="1" id="KW-0812">Transmembrane</keyword>
<dbReference type="KEGG" id="ccan:109677577"/>
<dbReference type="Proteomes" id="UP001732720">
    <property type="component" value="Chromosome 7"/>
</dbReference>
<feature type="transmembrane region" description="Helical" evidence="1">
    <location>
        <begin position="40"/>
        <end position="57"/>
    </location>
</feature>
<dbReference type="RefSeq" id="XP_020008280.1">
    <property type="nucleotide sequence ID" value="XM_020152691.1"/>
</dbReference>
<evidence type="ECO:0000313" key="4">
    <source>
        <dbReference type="RefSeq" id="XP_020009072.1"/>
    </source>
</evidence>
<dbReference type="GeneID" id="109676188"/>
<keyword evidence="1" id="KW-1133">Transmembrane helix</keyword>
<protein>
    <submittedName>
        <fullName evidence="3 4">Cytochrome P450 2J2-like</fullName>
    </submittedName>
</protein>
<keyword evidence="2" id="KW-1185">Reference proteome</keyword>
<organism evidence="3">
    <name type="scientific">Castor canadensis</name>
    <name type="common">American beaver</name>
    <dbReference type="NCBI Taxonomy" id="51338"/>
    <lineage>
        <taxon>Eukaryota</taxon>
        <taxon>Metazoa</taxon>
        <taxon>Chordata</taxon>
        <taxon>Craniata</taxon>
        <taxon>Vertebrata</taxon>
        <taxon>Euteleostomi</taxon>
        <taxon>Mammalia</taxon>
        <taxon>Eutheria</taxon>
        <taxon>Euarchontoglires</taxon>
        <taxon>Glires</taxon>
        <taxon>Rodentia</taxon>
        <taxon>Castorimorpha</taxon>
        <taxon>Castoridae</taxon>
        <taxon>Castor</taxon>
    </lineage>
</organism>
<evidence type="ECO:0000256" key="1">
    <source>
        <dbReference type="SAM" id="Phobius"/>
    </source>
</evidence>
<proteinExistence type="predicted"/>